<proteinExistence type="predicted"/>
<evidence type="ECO:0000313" key="6">
    <source>
        <dbReference type="EMBL" id="TMI79178.1"/>
    </source>
</evidence>
<dbReference type="Proteomes" id="UP000318093">
    <property type="component" value="Unassembled WGS sequence"/>
</dbReference>
<accession>A0A537J6J9</accession>
<dbReference type="GO" id="GO:0006396">
    <property type="term" value="P:RNA processing"/>
    <property type="evidence" value="ECO:0007669"/>
    <property type="project" value="InterPro"/>
</dbReference>
<dbReference type="Gene3D" id="3.40.50.300">
    <property type="entry name" value="P-loop containing nucleotide triphosphate hydrolases"/>
    <property type="match status" value="1"/>
</dbReference>
<organism evidence="6 7">
    <name type="scientific">Candidatus Segetimicrobium genomatis</name>
    <dbReference type="NCBI Taxonomy" id="2569760"/>
    <lineage>
        <taxon>Bacteria</taxon>
        <taxon>Bacillati</taxon>
        <taxon>Candidatus Sysuimicrobiota</taxon>
        <taxon>Candidatus Sysuimicrobiia</taxon>
        <taxon>Candidatus Sysuimicrobiales</taxon>
        <taxon>Candidatus Segetimicrobiaceae</taxon>
        <taxon>Candidatus Segetimicrobium</taxon>
    </lineage>
</organism>
<dbReference type="EMBL" id="VBAN01000349">
    <property type="protein sequence ID" value="TMI79178.1"/>
    <property type="molecule type" value="Genomic_DNA"/>
</dbReference>
<protein>
    <recommendedName>
        <fullName evidence="5">Clp1 P-loop domain-containing protein</fullName>
    </recommendedName>
</protein>
<dbReference type="PANTHER" id="PTHR12755">
    <property type="entry name" value="CLEAVAGE/POLYADENYLATION FACTOR IA SUBUNIT CLP1P"/>
    <property type="match status" value="1"/>
</dbReference>
<sequence length="302" mass="32686">MDCELRQHTIEAILDAPGVVVMLGPVDAGKTTTATDIADAAIQAGLRTVVVDADPGQSDIGPPATVGLAVVRRPVRAMDRLPPAAAFFVGDTSVEGVYRYVVEGTVRSVAWARDRAEVVVVDTTGWVEGPAAVAAKVDKLRRITPRHVIALQRHGEVEPILARLPPGIIVHRLCPSPRVRTRSRDVRRATRAMRFRRYFARARPHTLDLTALPAGRPVLHYGREVPQSRMLTDISRASLRHLLVGLADREGWLVAMGSVVGMAPTRQTATVAAPVRSLAGVHTLQWGVLRVSPSGHEEGRLS</sequence>
<dbReference type="Pfam" id="PF16575">
    <property type="entry name" value="CLP1_P"/>
    <property type="match status" value="1"/>
</dbReference>
<dbReference type="GO" id="GO:0051731">
    <property type="term" value="F:polynucleotide 5'-hydroxyl-kinase activity"/>
    <property type="evidence" value="ECO:0007669"/>
    <property type="project" value="InterPro"/>
</dbReference>
<feature type="domain" description="Clp1 P-loop" evidence="5">
    <location>
        <begin position="24"/>
        <end position="200"/>
    </location>
</feature>
<keyword evidence="1" id="KW-0808">Transferase</keyword>
<name>A0A537J6J9_9BACT</name>
<dbReference type="AlphaFoldDB" id="A0A537J6J9"/>
<comment type="caution">
    <text evidence="6">The sequence shown here is derived from an EMBL/GenBank/DDBJ whole genome shotgun (WGS) entry which is preliminary data.</text>
</comment>
<dbReference type="InterPro" id="IPR032319">
    <property type="entry name" value="CLP1_P"/>
</dbReference>
<dbReference type="InterPro" id="IPR045116">
    <property type="entry name" value="Clp1/Grc3"/>
</dbReference>
<gene>
    <name evidence="6" type="ORF">E6H03_10755</name>
</gene>
<evidence type="ECO:0000256" key="3">
    <source>
        <dbReference type="ARBA" id="ARBA00022777"/>
    </source>
</evidence>
<dbReference type="GO" id="GO:0005524">
    <property type="term" value="F:ATP binding"/>
    <property type="evidence" value="ECO:0007669"/>
    <property type="project" value="UniProtKB-KW"/>
</dbReference>
<evidence type="ECO:0000256" key="4">
    <source>
        <dbReference type="ARBA" id="ARBA00022840"/>
    </source>
</evidence>
<evidence type="ECO:0000256" key="1">
    <source>
        <dbReference type="ARBA" id="ARBA00022679"/>
    </source>
</evidence>
<evidence type="ECO:0000313" key="7">
    <source>
        <dbReference type="Proteomes" id="UP000318093"/>
    </source>
</evidence>
<reference evidence="6 7" key="1">
    <citation type="journal article" date="2019" name="Nat. Microbiol.">
        <title>Mediterranean grassland soil C-N compound turnover is dependent on rainfall and depth, and is mediated by genomically divergent microorganisms.</title>
        <authorList>
            <person name="Diamond S."/>
            <person name="Andeer P.F."/>
            <person name="Li Z."/>
            <person name="Crits-Christoph A."/>
            <person name="Burstein D."/>
            <person name="Anantharaman K."/>
            <person name="Lane K.R."/>
            <person name="Thomas B.C."/>
            <person name="Pan C."/>
            <person name="Northen T.R."/>
            <person name="Banfield J.F."/>
        </authorList>
    </citation>
    <scope>NUCLEOTIDE SEQUENCE [LARGE SCALE GENOMIC DNA]</scope>
    <source>
        <strain evidence="6">NP_6</strain>
    </source>
</reference>
<evidence type="ECO:0000256" key="2">
    <source>
        <dbReference type="ARBA" id="ARBA00022741"/>
    </source>
</evidence>
<keyword evidence="3" id="KW-0418">Kinase</keyword>
<keyword evidence="4" id="KW-0067">ATP-binding</keyword>
<keyword evidence="2" id="KW-0547">Nucleotide-binding</keyword>
<dbReference type="PANTHER" id="PTHR12755:SF3">
    <property type="entry name" value="POLYNUCLEOTIDE 5'-HYDROXYL-KINASE NOL9"/>
    <property type="match status" value="1"/>
</dbReference>
<evidence type="ECO:0000259" key="5">
    <source>
        <dbReference type="Pfam" id="PF16575"/>
    </source>
</evidence>
<dbReference type="SUPFAM" id="SSF52540">
    <property type="entry name" value="P-loop containing nucleoside triphosphate hydrolases"/>
    <property type="match status" value="1"/>
</dbReference>
<dbReference type="InterPro" id="IPR027417">
    <property type="entry name" value="P-loop_NTPase"/>
</dbReference>